<evidence type="ECO:0000259" key="1">
    <source>
        <dbReference type="Pfam" id="PF04865"/>
    </source>
</evidence>
<dbReference type="Pfam" id="PF04865">
    <property type="entry name" value="Baseplate_J"/>
    <property type="match status" value="1"/>
</dbReference>
<feature type="domain" description="Baseplate protein J-like barrel" evidence="1">
    <location>
        <begin position="118"/>
        <end position="192"/>
    </location>
</feature>
<dbReference type="InterPro" id="IPR006949">
    <property type="entry name" value="Barrel_Baseplate_J-like"/>
</dbReference>
<dbReference type="EMBL" id="LR796623">
    <property type="protein sequence ID" value="CAB4155043.1"/>
    <property type="molecule type" value="Genomic_DNA"/>
</dbReference>
<proteinExistence type="predicted"/>
<evidence type="ECO:0000313" key="2">
    <source>
        <dbReference type="EMBL" id="CAB4155043.1"/>
    </source>
</evidence>
<name>A0A6J5N847_9CAUD</name>
<organism evidence="2">
    <name type="scientific">uncultured Caudovirales phage</name>
    <dbReference type="NCBI Taxonomy" id="2100421"/>
    <lineage>
        <taxon>Viruses</taxon>
        <taxon>Duplodnaviria</taxon>
        <taxon>Heunggongvirae</taxon>
        <taxon>Uroviricota</taxon>
        <taxon>Caudoviricetes</taxon>
        <taxon>Peduoviridae</taxon>
        <taxon>Maltschvirus</taxon>
        <taxon>Maltschvirus maltsch</taxon>
    </lineage>
</organism>
<reference evidence="2" key="1">
    <citation type="submission" date="2020-04" db="EMBL/GenBank/DDBJ databases">
        <authorList>
            <person name="Chiriac C."/>
            <person name="Salcher M."/>
            <person name="Ghai R."/>
            <person name="Kavagutti S V."/>
        </authorList>
    </citation>
    <scope>NUCLEOTIDE SEQUENCE</scope>
</reference>
<gene>
    <name evidence="2" type="ORF">UFOVP650_68</name>
</gene>
<accession>A0A6J5N847</accession>
<sequence length="381" mass="40103">MAVDLPTRADLFQVGAQEVFSRALSRPPGQRLTPEAVYTEGTDINIILAAASAMADEGIRHLAMRLAALFFGSAEGEDLDRLAADRFSSNLFRKQAGPSVVTLQFSRAAPPSTLAAWNLGLGKKVRTRSGVEFKLTTPASLQAGSTGPTTATAEAVLSGQGGNVASRMIVEFAEGQPDPALTVTNLEPAAGGDDVETDSTFRERVRDFFRTVQRGTLPAIEFGALQIQGVASAYAEEVVDVEGLPLGPIRLYIADKAGQSNALLASSVRVGLREYRAGGVPVDVLSSRPVMVPIGYLVSFQPYVDTRAAAAQLKRLTVATVNLLGPNEPLLRSLLLALARSIPGAIVYDTAVQNPAGDILPTTGVGTSFRTSLDLVTVNGL</sequence>
<protein>
    <submittedName>
        <fullName evidence="2">Baseplate protein J-like</fullName>
    </submittedName>
</protein>